<evidence type="ECO:0008006" key="3">
    <source>
        <dbReference type="Google" id="ProtNLM"/>
    </source>
</evidence>
<dbReference type="STRING" id="1302685.SAMN05444408_11354"/>
<sequence length="326" mass="38096">MQVVIDILENELIEKYPDVLGILLRDQTTQKNIFWATDNYEHFGDSYRFNCEIFPELITGEKGNVIMPRVHKDKILQLSRSKEMAEVFTPSWICNAQNNLVDNSWFGKDGVFNKEILLKNGTKSWKTTKEKIVFPVSKTWLDYVRDTRLEISCGEAPYLVSRYDTTTGEIIQIENRIGILDRKLRVVNENLDSINEWFEAVETAYKSTYGFEWQGDSLLLAREALLITFIENFNQKFETEPPLNYIQNIAEIISWNIWQMDGLKGVIPNSCKDKTIEIPDFFETRTEIRKCKGCETQNIKSHNGIYCNIMDWDIEKPIKFISLLEK</sequence>
<reference evidence="2" key="1">
    <citation type="submission" date="2016-11" db="EMBL/GenBank/DDBJ databases">
        <authorList>
            <person name="Varghese N."/>
            <person name="Submissions S."/>
        </authorList>
    </citation>
    <scope>NUCLEOTIDE SEQUENCE [LARGE SCALE GENOMIC DNA]</scope>
    <source>
        <strain evidence="2">DSM 26898</strain>
    </source>
</reference>
<keyword evidence="2" id="KW-1185">Reference proteome</keyword>
<name>A0A1M5AHI5_9FLAO</name>
<protein>
    <recommendedName>
        <fullName evidence="3">Restriction endonuclease subunit M</fullName>
    </recommendedName>
</protein>
<dbReference type="EMBL" id="FQVO01000013">
    <property type="protein sequence ID" value="SHF29586.1"/>
    <property type="molecule type" value="Genomic_DNA"/>
</dbReference>
<organism evidence="1 2">
    <name type="scientific">Chryseobacterium takakiae</name>
    <dbReference type="NCBI Taxonomy" id="1302685"/>
    <lineage>
        <taxon>Bacteria</taxon>
        <taxon>Pseudomonadati</taxon>
        <taxon>Bacteroidota</taxon>
        <taxon>Flavobacteriia</taxon>
        <taxon>Flavobacteriales</taxon>
        <taxon>Weeksellaceae</taxon>
        <taxon>Chryseobacterium group</taxon>
        <taxon>Chryseobacterium</taxon>
    </lineage>
</organism>
<dbReference type="AlphaFoldDB" id="A0A1M5AHI5"/>
<evidence type="ECO:0000313" key="2">
    <source>
        <dbReference type="Proteomes" id="UP000184236"/>
    </source>
</evidence>
<proteinExistence type="predicted"/>
<accession>A0A1M5AHI5</accession>
<evidence type="ECO:0000313" key="1">
    <source>
        <dbReference type="EMBL" id="SHF29586.1"/>
    </source>
</evidence>
<dbReference type="OrthoDB" id="9813673at2"/>
<dbReference type="Proteomes" id="UP000184236">
    <property type="component" value="Unassembled WGS sequence"/>
</dbReference>
<dbReference type="RefSeq" id="WP_072885720.1">
    <property type="nucleotide sequence ID" value="NZ_FQVO01000013.1"/>
</dbReference>
<gene>
    <name evidence="1" type="ORF">SAMN05444408_11354</name>
</gene>